<dbReference type="AlphaFoldDB" id="A0A2G1VPZ6"/>
<dbReference type="Proteomes" id="UP000229433">
    <property type="component" value="Unassembled WGS sequence"/>
</dbReference>
<keyword evidence="3" id="KW-1185">Reference proteome</keyword>
<protein>
    <submittedName>
        <fullName evidence="2">Uncharacterized protein</fullName>
    </submittedName>
</protein>
<evidence type="ECO:0000256" key="1">
    <source>
        <dbReference type="SAM" id="Phobius"/>
    </source>
</evidence>
<name>A0A2G1VPZ6_9FLAO</name>
<evidence type="ECO:0000313" key="2">
    <source>
        <dbReference type="EMBL" id="PHQ28841.1"/>
    </source>
</evidence>
<evidence type="ECO:0000313" key="3">
    <source>
        <dbReference type="Proteomes" id="UP000229433"/>
    </source>
</evidence>
<keyword evidence="1" id="KW-0472">Membrane</keyword>
<sequence>MIENPRFFKIMIGISFLLMNGNVILALYERFDLTFYLNFTAAFIIGLSAWSRLRKLSKK</sequence>
<keyword evidence="1" id="KW-0812">Transmembrane</keyword>
<feature type="transmembrane region" description="Helical" evidence="1">
    <location>
        <begin position="34"/>
        <end position="53"/>
    </location>
</feature>
<proteinExistence type="predicted"/>
<comment type="caution">
    <text evidence="2">The sequence shown here is derived from an EMBL/GenBank/DDBJ whole genome shotgun (WGS) entry which is preliminary data.</text>
</comment>
<organism evidence="2 3">
    <name type="scientific">Leeuwenhoekiella nanhaiensis</name>
    <dbReference type="NCBI Taxonomy" id="1655491"/>
    <lineage>
        <taxon>Bacteria</taxon>
        <taxon>Pseudomonadati</taxon>
        <taxon>Bacteroidota</taxon>
        <taxon>Flavobacteriia</taxon>
        <taxon>Flavobacteriales</taxon>
        <taxon>Flavobacteriaceae</taxon>
        <taxon>Leeuwenhoekiella</taxon>
    </lineage>
</organism>
<feature type="transmembrane region" description="Helical" evidence="1">
    <location>
        <begin position="7"/>
        <end position="28"/>
    </location>
</feature>
<accession>A0A2G1VPZ6</accession>
<gene>
    <name evidence="2" type="ORF">CJ305_13580</name>
</gene>
<dbReference type="EMBL" id="NQXA01000011">
    <property type="protein sequence ID" value="PHQ28841.1"/>
    <property type="molecule type" value="Genomic_DNA"/>
</dbReference>
<reference evidence="2 3" key="1">
    <citation type="submission" date="2017-08" db="EMBL/GenBank/DDBJ databases">
        <title>The whole genome shortgun sequences of strain Leeuwenhoekiella nanhaiensis G18 from the South China Sea.</title>
        <authorList>
            <person name="Liu Q."/>
        </authorList>
    </citation>
    <scope>NUCLEOTIDE SEQUENCE [LARGE SCALE GENOMIC DNA]</scope>
    <source>
        <strain evidence="2 3">G18</strain>
    </source>
</reference>
<keyword evidence="1" id="KW-1133">Transmembrane helix</keyword>